<dbReference type="EMBL" id="FOLQ01000002">
    <property type="protein sequence ID" value="SFC86623.1"/>
    <property type="molecule type" value="Genomic_DNA"/>
</dbReference>
<dbReference type="Gene3D" id="2.60.200.60">
    <property type="match status" value="2"/>
</dbReference>
<accession>A0A1I1MVN6</accession>
<dbReference type="AlphaFoldDB" id="A0A1I1MVN6"/>
<dbReference type="InterPro" id="IPR008727">
    <property type="entry name" value="PAAR_motif"/>
</dbReference>
<dbReference type="STRING" id="662367.SAMN05216167_102635"/>
<sequence length="101" mass="9634">MGLPAARVLDMHICPMVTPGLPPVPHVGGPITGPGTPTVLIGGQPAACAGDLCTCVGPPSSIIMGSVTVLIGGKPAARVGDPTAHGGTISPPGCPTVLIGG</sequence>
<gene>
    <name evidence="1" type="ORF">SAMN05216167_102635</name>
</gene>
<reference evidence="1 2" key="1">
    <citation type="submission" date="2016-10" db="EMBL/GenBank/DDBJ databases">
        <authorList>
            <person name="de Groot N.N."/>
        </authorList>
    </citation>
    <scope>NUCLEOTIDE SEQUENCE [LARGE SCALE GENOMIC DNA]</scope>
    <source>
        <strain evidence="1 2">DSM 26130</strain>
    </source>
</reference>
<proteinExistence type="predicted"/>
<dbReference type="RefSeq" id="WP_093824757.1">
    <property type="nucleotide sequence ID" value="NZ_FOLQ01000002.1"/>
</dbReference>
<dbReference type="Pfam" id="PF05488">
    <property type="entry name" value="PAAR_motif"/>
    <property type="match status" value="1"/>
</dbReference>
<evidence type="ECO:0000313" key="1">
    <source>
        <dbReference type="EMBL" id="SFC86623.1"/>
    </source>
</evidence>
<dbReference type="CDD" id="cd14738">
    <property type="entry name" value="PAAR_2"/>
    <property type="match status" value="1"/>
</dbReference>
<organism evidence="1 2">
    <name type="scientific">Spirosoma endophyticum</name>
    <dbReference type="NCBI Taxonomy" id="662367"/>
    <lineage>
        <taxon>Bacteria</taxon>
        <taxon>Pseudomonadati</taxon>
        <taxon>Bacteroidota</taxon>
        <taxon>Cytophagia</taxon>
        <taxon>Cytophagales</taxon>
        <taxon>Cytophagaceae</taxon>
        <taxon>Spirosoma</taxon>
    </lineage>
</organism>
<name>A0A1I1MVN6_9BACT</name>
<evidence type="ECO:0000313" key="2">
    <source>
        <dbReference type="Proteomes" id="UP000198598"/>
    </source>
</evidence>
<protein>
    <submittedName>
        <fullName evidence="1">Zn-binding Pro-Ala-Ala-Arg (PAAR) domain-containing protein, incolved in TypeVI secretion</fullName>
    </submittedName>
</protein>
<dbReference type="Proteomes" id="UP000198598">
    <property type="component" value="Unassembled WGS sequence"/>
</dbReference>
<keyword evidence="2" id="KW-1185">Reference proteome</keyword>
<dbReference type="OrthoDB" id="9807902at2"/>